<dbReference type="eggNOG" id="arCOG01072">
    <property type="taxonomic scope" value="Archaea"/>
</dbReference>
<dbReference type="InterPro" id="IPR015797">
    <property type="entry name" value="NUDIX_hydrolase-like_dom_sf"/>
</dbReference>
<dbReference type="OrthoDB" id="40462at2157"/>
<name>H2C2V5_9CREN</name>
<dbReference type="HOGENOM" id="CLU_040940_5_3_2"/>
<comment type="cofactor">
    <cofactor evidence="2">
        <name>Mg(2+)</name>
        <dbReference type="ChEBI" id="CHEBI:18420"/>
    </cofactor>
</comment>
<evidence type="ECO:0000256" key="4">
    <source>
        <dbReference type="ARBA" id="ARBA00022801"/>
    </source>
</evidence>
<organism evidence="8 9">
    <name type="scientific">Metallosphaera yellowstonensis MK1</name>
    <dbReference type="NCBI Taxonomy" id="671065"/>
    <lineage>
        <taxon>Archaea</taxon>
        <taxon>Thermoproteota</taxon>
        <taxon>Thermoprotei</taxon>
        <taxon>Sulfolobales</taxon>
        <taxon>Sulfolobaceae</taxon>
        <taxon>Metallosphaera</taxon>
    </lineage>
</organism>
<evidence type="ECO:0000313" key="9">
    <source>
        <dbReference type="Proteomes" id="UP000003980"/>
    </source>
</evidence>
<dbReference type="RefSeq" id="WP_009071329.1">
    <property type="nucleotide sequence ID" value="NZ_JH597761.1"/>
</dbReference>
<dbReference type="Pfam" id="PF00293">
    <property type="entry name" value="NUDIX"/>
    <property type="match status" value="1"/>
</dbReference>
<evidence type="ECO:0000256" key="2">
    <source>
        <dbReference type="ARBA" id="ARBA00001946"/>
    </source>
</evidence>
<protein>
    <submittedName>
        <fullName evidence="8">ADP-ribose pyrophosphatase</fullName>
    </submittedName>
</protein>
<evidence type="ECO:0000259" key="7">
    <source>
        <dbReference type="PROSITE" id="PS51462"/>
    </source>
</evidence>
<keyword evidence="9" id="KW-1185">Reference proteome</keyword>
<dbReference type="CDD" id="cd03426">
    <property type="entry name" value="NUDIX_CoAse_Nudt7"/>
    <property type="match status" value="1"/>
</dbReference>
<dbReference type="InterPro" id="IPR045121">
    <property type="entry name" value="CoAse"/>
</dbReference>
<accession>H2C2V5</accession>
<dbReference type="GO" id="GO:0046872">
    <property type="term" value="F:metal ion binding"/>
    <property type="evidence" value="ECO:0007669"/>
    <property type="project" value="UniProtKB-KW"/>
</dbReference>
<dbReference type="InterPro" id="IPR020084">
    <property type="entry name" value="NUDIX_hydrolase_CS"/>
</dbReference>
<dbReference type="AlphaFoldDB" id="H2C2V5"/>
<dbReference type="Gene3D" id="3.90.79.10">
    <property type="entry name" value="Nucleoside Triphosphate Pyrophosphohydrolase"/>
    <property type="match status" value="1"/>
</dbReference>
<gene>
    <name evidence="8" type="ORF">MetMK1DRAFT_00010790</name>
</gene>
<keyword evidence="3" id="KW-0479">Metal-binding</keyword>
<evidence type="ECO:0000256" key="6">
    <source>
        <dbReference type="ARBA" id="ARBA00023211"/>
    </source>
</evidence>
<dbReference type="EMBL" id="JH597761">
    <property type="protein sequence ID" value="EHP70576.1"/>
    <property type="molecule type" value="Genomic_DNA"/>
</dbReference>
<keyword evidence="5" id="KW-0460">Magnesium</keyword>
<dbReference type="PANTHER" id="PTHR12992">
    <property type="entry name" value="NUDIX HYDROLASE"/>
    <property type="match status" value="1"/>
</dbReference>
<evidence type="ECO:0000256" key="3">
    <source>
        <dbReference type="ARBA" id="ARBA00022723"/>
    </source>
</evidence>
<reference evidence="8 9" key="1">
    <citation type="submission" date="2012-01" db="EMBL/GenBank/DDBJ databases">
        <title>Improved High-Quality Draft sequence of Metallosphaera yellowstonensis MK1.</title>
        <authorList>
            <consortium name="US DOE Joint Genome Institute"/>
            <person name="Lucas S."/>
            <person name="Han J."/>
            <person name="Cheng J.-F."/>
            <person name="Goodwin L."/>
            <person name="Pitluck S."/>
            <person name="Peters L."/>
            <person name="Teshima H."/>
            <person name="Detter J.C."/>
            <person name="Han C."/>
            <person name="Tapia R."/>
            <person name="Land M."/>
            <person name="Hauser L."/>
            <person name="Kyrpides N."/>
            <person name="Kozubal M."/>
            <person name="Macur R.E."/>
            <person name="Jay Z."/>
            <person name="Inskeep W."/>
            <person name="Woyke T."/>
        </authorList>
    </citation>
    <scope>NUCLEOTIDE SEQUENCE [LARGE SCALE GENOMIC DNA]</scope>
    <source>
        <strain evidence="8 9">MK1</strain>
    </source>
</reference>
<feature type="domain" description="Nudix hydrolase" evidence="7">
    <location>
        <begin position="1"/>
        <end position="130"/>
    </location>
</feature>
<evidence type="ECO:0000256" key="1">
    <source>
        <dbReference type="ARBA" id="ARBA00001936"/>
    </source>
</evidence>
<dbReference type="STRING" id="671065.MetMK1DRAFT_00010790"/>
<sequence>MECNAAVVLLKRSDGKLLIIRRAEVSGDPWSGHMALPGGHREVGEDCRHTAIRETQEEVGILPSNLTFLGIYWPNNRKDLKVAAFLGETDSDIVRPNGEVASYFWVDPQELEQRDDCYMYKGFRIWGMTYRILKDYLSARQRSDHQLNAVDQSSLEE</sequence>
<comment type="cofactor">
    <cofactor evidence="1">
        <name>Mn(2+)</name>
        <dbReference type="ChEBI" id="CHEBI:29035"/>
    </cofactor>
</comment>
<dbReference type="PANTHER" id="PTHR12992:SF11">
    <property type="entry name" value="MITOCHONDRIAL COENZYME A DIPHOSPHATASE NUDT8"/>
    <property type="match status" value="1"/>
</dbReference>
<keyword evidence="4" id="KW-0378">Hydrolase</keyword>
<dbReference type="PROSITE" id="PS51462">
    <property type="entry name" value="NUDIX"/>
    <property type="match status" value="1"/>
</dbReference>
<dbReference type="InterPro" id="IPR000086">
    <property type="entry name" value="NUDIX_hydrolase_dom"/>
</dbReference>
<evidence type="ECO:0000256" key="5">
    <source>
        <dbReference type="ARBA" id="ARBA00022842"/>
    </source>
</evidence>
<keyword evidence="6" id="KW-0464">Manganese</keyword>
<dbReference type="GO" id="GO:0010945">
    <property type="term" value="F:coenzyme A diphosphatase activity"/>
    <property type="evidence" value="ECO:0007669"/>
    <property type="project" value="InterPro"/>
</dbReference>
<proteinExistence type="predicted"/>
<dbReference type="PROSITE" id="PS00893">
    <property type="entry name" value="NUDIX_BOX"/>
    <property type="match status" value="1"/>
</dbReference>
<evidence type="ECO:0000313" key="8">
    <source>
        <dbReference type="EMBL" id="EHP70576.1"/>
    </source>
</evidence>
<dbReference type="Proteomes" id="UP000003980">
    <property type="component" value="Unassembled WGS sequence"/>
</dbReference>
<dbReference type="SUPFAM" id="SSF55811">
    <property type="entry name" value="Nudix"/>
    <property type="match status" value="1"/>
</dbReference>